<keyword evidence="7" id="KW-1185">Reference proteome</keyword>
<dbReference type="SUPFAM" id="SSF46689">
    <property type="entry name" value="Homeodomain-like"/>
    <property type="match status" value="1"/>
</dbReference>
<accession>A0A558RCV7</accession>
<evidence type="ECO:0000256" key="1">
    <source>
        <dbReference type="ARBA" id="ARBA00023015"/>
    </source>
</evidence>
<reference evidence="6 7" key="1">
    <citation type="submission" date="2019-07" db="EMBL/GenBank/DDBJ databases">
        <title>Sphingomonas solaris sp. nov., isolated from a solar panel from Boston, Massachusetts.</title>
        <authorList>
            <person name="Tanner K."/>
            <person name="Pascual J."/>
            <person name="Mancuso C."/>
            <person name="Pereto J."/>
            <person name="Khalil A."/>
            <person name="Vilanova C."/>
        </authorList>
    </citation>
    <scope>NUCLEOTIDE SEQUENCE [LARGE SCALE GENOMIC DNA]</scope>
    <source>
        <strain evidence="6 7">R4DWN</strain>
    </source>
</reference>
<evidence type="ECO:0000259" key="5">
    <source>
        <dbReference type="PROSITE" id="PS50977"/>
    </source>
</evidence>
<evidence type="ECO:0000256" key="3">
    <source>
        <dbReference type="ARBA" id="ARBA00023163"/>
    </source>
</evidence>
<dbReference type="InterPro" id="IPR001647">
    <property type="entry name" value="HTH_TetR"/>
</dbReference>
<dbReference type="InterPro" id="IPR050109">
    <property type="entry name" value="HTH-type_TetR-like_transc_reg"/>
</dbReference>
<keyword evidence="2 4" id="KW-0238">DNA-binding</keyword>
<dbReference type="GO" id="GO:0000976">
    <property type="term" value="F:transcription cis-regulatory region binding"/>
    <property type="evidence" value="ECO:0007669"/>
    <property type="project" value="TreeGrafter"/>
</dbReference>
<sequence>MDVTVILPVEAGPAPRRRGRPAQETAVSEERMLDHVFSAFASLGYEGTTVREIAKQLSVSHNLLNVRFGSKADLWKRAIDWRVARFGGPVFTAFDELPDDPEARLRLLVHRFCAWAAANPDWVGITHAEGRRATWRLDYIVEIYIRPFKQRLDALFAEVAARRTMRSLSTSAFMALLVEGAGFYFASRPLLDLIGEPDERDGRKVDDQVDRLANFLLGGLLG</sequence>
<dbReference type="Gene3D" id="1.10.357.10">
    <property type="entry name" value="Tetracycline Repressor, domain 2"/>
    <property type="match status" value="1"/>
</dbReference>
<keyword evidence="3" id="KW-0804">Transcription</keyword>
<dbReference type="Proteomes" id="UP000318681">
    <property type="component" value="Unassembled WGS sequence"/>
</dbReference>
<dbReference type="InterPro" id="IPR009057">
    <property type="entry name" value="Homeodomain-like_sf"/>
</dbReference>
<evidence type="ECO:0000256" key="2">
    <source>
        <dbReference type="ARBA" id="ARBA00023125"/>
    </source>
</evidence>
<dbReference type="OrthoDB" id="2356263at2"/>
<dbReference type="PROSITE" id="PS50977">
    <property type="entry name" value="HTH_TETR_2"/>
    <property type="match status" value="1"/>
</dbReference>
<evidence type="ECO:0000313" key="7">
    <source>
        <dbReference type="Proteomes" id="UP000318681"/>
    </source>
</evidence>
<dbReference type="Pfam" id="PF00440">
    <property type="entry name" value="TetR_N"/>
    <property type="match status" value="1"/>
</dbReference>
<dbReference type="PANTHER" id="PTHR30055:SF234">
    <property type="entry name" value="HTH-TYPE TRANSCRIPTIONAL REGULATOR BETI"/>
    <property type="match status" value="1"/>
</dbReference>
<dbReference type="EMBL" id="VNIM01000004">
    <property type="protein sequence ID" value="TVV77141.1"/>
    <property type="molecule type" value="Genomic_DNA"/>
</dbReference>
<organism evidence="6 7">
    <name type="scientific">Alterirhizorhabdus solaris</name>
    <dbReference type="NCBI Taxonomy" id="2529389"/>
    <lineage>
        <taxon>Bacteria</taxon>
        <taxon>Pseudomonadati</taxon>
        <taxon>Pseudomonadota</taxon>
        <taxon>Alphaproteobacteria</taxon>
        <taxon>Sphingomonadales</taxon>
        <taxon>Rhizorhabdaceae</taxon>
        <taxon>Alterirhizorhabdus</taxon>
    </lineage>
</organism>
<name>A0A558RCV7_9SPHN</name>
<gene>
    <name evidence="6" type="ORF">FOY91_02095</name>
</gene>
<dbReference type="AlphaFoldDB" id="A0A558RCV7"/>
<evidence type="ECO:0000313" key="6">
    <source>
        <dbReference type="EMBL" id="TVV77141.1"/>
    </source>
</evidence>
<dbReference type="SUPFAM" id="SSF48498">
    <property type="entry name" value="Tetracyclin repressor-like, C-terminal domain"/>
    <property type="match status" value="1"/>
</dbReference>
<feature type="DNA-binding region" description="H-T-H motif" evidence="4">
    <location>
        <begin position="49"/>
        <end position="68"/>
    </location>
</feature>
<dbReference type="PANTHER" id="PTHR30055">
    <property type="entry name" value="HTH-TYPE TRANSCRIPTIONAL REGULATOR RUTR"/>
    <property type="match status" value="1"/>
</dbReference>
<protein>
    <submittedName>
        <fullName evidence="6">TetR/AcrR family transcriptional regulator</fullName>
    </submittedName>
</protein>
<keyword evidence="1" id="KW-0805">Transcription regulation</keyword>
<feature type="domain" description="HTH tetR-type" evidence="5">
    <location>
        <begin position="26"/>
        <end position="86"/>
    </location>
</feature>
<evidence type="ECO:0000256" key="4">
    <source>
        <dbReference type="PROSITE-ProRule" id="PRU00335"/>
    </source>
</evidence>
<dbReference type="GO" id="GO:0003700">
    <property type="term" value="F:DNA-binding transcription factor activity"/>
    <property type="evidence" value="ECO:0007669"/>
    <property type="project" value="TreeGrafter"/>
</dbReference>
<comment type="caution">
    <text evidence="6">The sequence shown here is derived from an EMBL/GenBank/DDBJ whole genome shotgun (WGS) entry which is preliminary data.</text>
</comment>
<proteinExistence type="predicted"/>
<dbReference type="InterPro" id="IPR036271">
    <property type="entry name" value="Tet_transcr_reg_TetR-rel_C_sf"/>
</dbReference>